<comment type="caution">
    <text evidence="1">The sequence shown here is derived from an EMBL/GenBank/DDBJ whole genome shotgun (WGS) entry which is preliminary data.</text>
</comment>
<proteinExistence type="predicted"/>
<gene>
    <name evidence="1" type="ORF">A3A70_00545</name>
</gene>
<sequence>MLKLEATKPECCTGCGLCIIYASTLLTDAPSLSNSPIKVVRTLEKPEEFSVQVDEAKKHELLAINEVCPEGVFEIVSDDNDK</sequence>
<organism evidence="1 2">
    <name type="scientific">candidate division WWE3 bacterium RIFCSPLOWO2_01_FULL_42_11</name>
    <dbReference type="NCBI Taxonomy" id="1802627"/>
    <lineage>
        <taxon>Bacteria</taxon>
        <taxon>Katanobacteria</taxon>
    </lineage>
</organism>
<name>A0A1F4VMI6_UNCKA</name>
<evidence type="ECO:0000313" key="2">
    <source>
        <dbReference type="Proteomes" id="UP000178964"/>
    </source>
</evidence>
<reference evidence="1 2" key="1">
    <citation type="journal article" date="2016" name="Nat. Commun.">
        <title>Thousands of microbial genomes shed light on interconnected biogeochemical processes in an aquifer system.</title>
        <authorList>
            <person name="Anantharaman K."/>
            <person name="Brown C.T."/>
            <person name="Hug L.A."/>
            <person name="Sharon I."/>
            <person name="Castelle C.J."/>
            <person name="Probst A.J."/>
            <person name="Thomas B.C."/>
            <person name="Singh A."/>
            <person name="Wilkins M.J."/>
            <person name="Karaoz U."/>
            <person name="Brodie E.L."/>
            <person name="Williams K.H."/>
            <person name="Hubbard S.S."/>
            <person name="Banfield J.F."/>
        </authorList>
    </citation>
    <scope>NUCLEOTIDE SEQUENCE [LARGE SCALE GENOMIC DNA]</scope>
</reference>
<protein>
    <recommendedName>
        <fullName evidence="3">4Fe-4S ferredoxin-type domain-containing protein</fullName>
    </recommendedName>
</protein>
<dbReference type="SUPFAM" id="SSF54862">
    <property type="entry name" value="4Fe-4S ferredoxins"/>
    <property type="match status" value="1"/>
</dbReference>
<dbReference type="Proteomes" id="UP000178964">
    <property type="component" value="Unassembled WGS sequence"/>
</dbReference>
<dbReference type="STRING" id="1802627.A3A70_00545"/>
<accession>A0A1F4VMI6</accession>
<dbReference type="AlphaFoldDB" id="A0A1F4VMI6"/>
<dbReference type="EMBL" id="MEVK01000040">
    <property type="protein sequence ID" value="OGC58240.1"/>
    <property type="molecule type" value="Genomic_DNA"/>
</dbReference>
<evidence type="ECO:0000313" key="1">
    <source>
        <dbReference type="EMBL" id="OGC58240.1"/>
    </source>
</evidence>
<evidence type="ECO:0008006" key="3">
    <source>
        <dbReference type="Google" id="ProtNLM"/>
    </source>
</evidence>